<evidence type="ECO:0000256" key="6">
    <source>
        <dbReference type="PROSITE-ProRule" id="PRU01240"/>
    </source>
</evidence>
<feature type="domain" description="Peptidase S8/S53" evidence="8">
    <location>
        <begin position="122"/>
        <end position="330"/>
    </location>
</feature>
<dbReference type="Gene3D" id="3.40.50.200">
    <property type="entry name" value="Peptidase S8/S53 domain"/>
    <property type="match status" value="1"/>
</dbReference>
<comment type="similarity">
    <text evidence="1 6 7">Belongs to the peptidase S8 family.</text>
</comment>
<dbReference type="InterPro" id="IPR015500">
    <property type="entry name" value="Peptidase_S8_subtilisin-rel"/>
</dbReference>
<evidence type="ECO:0000256" key="4">
    <source>
        <dbReference type="ARBA" id="ARBA00022825"/>
    </source>
</evidence>
<dbReference type="EMBL" id="CP042997">
    <property type="protein sequence ID" value="QEH36107.1"/>
    <property type="molecule type" value="Genomic_DNA"/>
</dbReference>
<dbReference type="AlphaFoldDB" id="A0A5B9W6Y4"/>
<reference evidence="9 10" key="1">
    <citation type="submission" date="2019-08" db="EMBL/GenBank/DDBJ databases">
        <title>Deep-cultivation of Planctomycetes and their phenomic and genomic characterization uncovers novel biology.</title>
        <authorList>
            <person name="Wiegand S."/>
            <person name="Jogler M."/>
            <person name="Boedeker C."/>
            <person name="Pinto D."/>
            <person name="Vollmers J."/>
            <person name="Rivas-Marin E."/>
            <person name="Kohn T."/>
            <person name="Peeters S.H."/>
            <person name="Heuer A."/>
            <person name="Rast P."/>
            <person name="Oberbeckmann S."/>
            <person name="Bunk B."/>
            <person name="Jeske O."/>
            <person name="Meyerdierks A."/>
            <person name="Storesund J.E."/>
            <person name="Kallscheuer N."/>
            <person name="Luecker S."/>
            <person name="Lage O.M."/>
            <person name="Pohl T."/>
            <person name="Merkel B.J."/>
            <person name="Hornburger P."/>
            <person name="Mueller R.-W."/>
            <person name="Bruemmer F."/>
            <person name="Labrenz M."/>
            <person name="Spormann A.M."/>
            <person name="Op den Camp H."/>
            <person name="Overmann J."/>
            <person name="Amann R."/>
            <person name="Jetten M.S.M."/>
            <person name="Mascher T."/>
            <person name="Medema M.H."/>
            <person name="Devos D.P."/>
            <person name="Kaster A.-K."/>
            <person name="Ovreas L."/>
            <person name="Rohde M."/>
            <person name="Galperin M.Y."/>
            <person name="Jogler C."/>
        </authorList>
    </citation>
    <scope>NUCLEOTIDE SEQUENCE [LARGE SCALE GENOMIC DNA]</scope>
    <source>
        <strain evidence="9 10">OJF2</strain>
    </source>
</reference>
<dbReference type="PROSITE" id="PS00138">
    <property type="entry name" value="SUBTILASE_SER"/>
    <property type="match status" value="1"/>
</dbReference>
<dbReference type="InterPro" id="IPR050131">
    <property type="entry name" value="Peptidase_S8_subtilisin-like"/>
</dbReference>
<protein>
    <submittedName>
        <fullName evidence="9">Subtilisin BPN</fullName>
        <ecNumber evidence="9">3.4.21.62</ecNumber>
    </submittedName>
</protein>
<dbReference type="PANTHER" id="PTHR43806:SF11">
    <property type="entry name" value="CEREVISIN-RELATED"/>
    <property type="match status" value="1"/>
</dbReference>
<dbReference type="PRINTS" id="PR00723">
    <property type="entry name" value="SUBTILISIN"/>
</dbReference>
<feature type="active site" description="Charge relay system" evidence="5 6">
    <location>
        <position position="130"/>
    </location>
</feature>
<dbReference type="SUPFAM" id="SSF52743">
    <property type="entry name" value="Subtilisin-like"/>
    <property type="match status" value="1"/>
</dbReference>
<feature type="domain" description="Peptidase S8/S53" evidence="8">
    <location>
        <begin position="459"/>
        <end position="586"/>
    </location>
</feature>
<evidence type="ECO:0000256" key="7">
    <source>
        <dbReference type="RuleBase" id="RU003355"/>
    </source>
</evidence>
<sequence length="598" mass="63204">MPTHLNKIDPYLPDTFQEIQNQGADDLDIESVTDKGVVALPVVIRLAGQDEWVPPAGFEEYARVGNVASGRCTLPGLQQLNLDPRVVSVEASRHAGVEECHVSIPFLRVNQVHSAPISEEGDRALVAVIDSGIDVEHQCFLDASGVSRIVEIWDQRDPAGPAPAAIYPSLKLNYGTVHTAASIRGYATGAAALPAWLGPPVGGGADRRRHGTHVASIAAGRAAGAFAGGVAPRAGILVVIPRMTSRASIGYSSSHVEALAYIKEAASKRKLPVVVNVSLGKNAGAHDGTSPLELAFDEFSGGGRLPGLVVVKSAGNERGRNGHARLSLGSMSRDELTWDASNVARNEDVLEIWFKACDELRFRLHDPAGSPPTAWVDWSAPGTNGTFANSSNTYSLNYSRYHVDNGDSQLLVVIRRGVAPSIQPGGWKLEVESGTVYSAGQLDAWVERDDSRAIAFTSHLNEEMTLSIPGSARCVIAVGAVNSVLPSTNTRSSSYGRTRDLREKPDVVAPGEAIMAAEAGNPTGAIAMTGTSMAAPHVAGMVALLLSRVSKKPGSPTLPNAAQVRAALTQLTQHYSGQFTVSRGYGLPDAEKFVKAFD</sequence>
<feature type="active site" description="Charge relay system" evidence="5 6">
    <location>
        <position position="532"/>
    </location>
</feature>
<dbReference type="InterPro" id="IPR036852">
    <property type="entry name" value="Peptidase_S8/S53_dom_sf"/>
</dbReference>
<dbReference type="PROSITE" id="PS00136">
    <property type="entry name" value="SUBTILASE_ASP"/>
    <property type="match status" value="1"/>
</dbReference>
<evidence type="ECO:0000256" key="3">
    <source>
        <dbReference type="ARBA" id="ARBA00022801"/>
    </source>
</evidence>
<keyword evidence="4 6" id="KW-0720">Serine protease</keyword>
<gene>
    <name evidence="9" type="primary">apr_1</name>
    <name evidence="9" type="ORF">OJF2_46670</name>
</gene>
<dbReference type="OrthoDB" id="9798386at2"/>
<dbReference type="InterPro" id="IPR023827">
    <property type="entry name" value="Peptidase_S8_Asp-AS"/>
</dbReference>
<dbReference type="InterPro" id="IPR023828">
    <property type="entry name" value="Peptidase_S8_Ser-AS"/>
</dbReference>
<keyword evidence="2 6" id="KW-0645">Protease</keyword>
<organism evidence="9 10">
    <name type="scientific">Aquisphaera giovannonii</name>
    <dbReference type="NCBI Taxonomy" id="406548"/>
    <lineage>
        <taxon>Bacteria</taxon>
        <taxon>Pseudomonadati</taxon>
        <taxon>Planctomycetota</taxon>
        <taxon>Planctomycetia</taxon>
        <taxon>Isosphaerales</taxon>
        <taxon>Isosphaeraceae</taxon>
        <taxon>Aquisphaera</taxon>
    </lineage>
</organism>
<accession>A0A5B9W6Y4</accession>
<keyword evidence="3 6" id="KW-0378">Hydrolase</keyword>
<dbReference type="PROSITE" id="PS51892">
    <property type="entry name" value="SUBTILASE"/>
    <property type="match status" value="1"/>
</dbReference>
<proteinExistence type="inferred from homology"/>
<dbReference type="EC" id="3.4.21.62" evidence="9"/>
<dbReference type="GO" id="GO:0006508">
    <property type="term" value="P:proteolysis"/>
    <property type="evidence" value="ECO:0007669"/>
    <property type="project" value="UniProtKB-KW"/>
</dbReference>
<dbReference type="GO" id="GO:0005615">
    <property type="term" value="C:extracellular space"/>
    <property type="evidence" value="ECO:0007669"/>
    <property type="project" value="TreeGrafter"/>
</dbReference>
<name>A0A5B9W6Y4_9BACT</name>
<feature type="active site" description="Charge relay system" evidence="5 6">
    <location>
        <position position="210"/>
    </location>
</feature>
<dbReference type="Proteomes" id="UP000324233">
    <property type="component" value="Chromosome"/>
</dbReference>
<dbReference type="GO" id="GO:0004252">
    <property type="term" value="F:serine-type endopeptidase activity"/>
    <property type="evidence" value="ECO:0007669"/>
    <property type="project" value="UniProtKB-UniRule"/>
</dbReference>
<evidence type="ECO:0000256" key="1">
    <source>
        <dbReference type="ARBA" id="ARBA00011073"/>
    </source>
</evidence>
<dbReference type="Gene3D" id="2.60.120.1290">
    <property type="match status" value="1"/>
</dbReference>
<keyword evidence="10" id="KW-1185">Reference proteome</keyword>
<evidence type="ECO:0000313" key="9">
    <source>
        <dbReference type="EMBL" id="QEH36107.1"/>
    </source>
</evidence>
<evidence type="ECO:0000313" key="10">
    <source>
        <dbReference type="Proteomes" id="UP000324233"/>
    </source>
</evidence>
<dbReference type="InterPro" id="IPR000209">
    <property type="entry name" value="Peptidase_S8/S53_dom"/>
</dbReference>
<evidence type="ECO:0000256" key="2">
    <source>
        <dbReference type="ARBA" id="ARBA00022670"/>
    </source>
</evidence>
<dbReference type="InterPro" id="IPR022398">
    <property type="entry name" value="Peptidase_S8_His-AS"/>
</dbReference>
<dbReference type="RefSeq" id="WP_148595826.1">
    <property type="nucleotide sequence ID" value="NZ_CP042997.1"/>
</dbReference>
<evidence type="ECO:0000259" key="8">
    <source>
        <dbReference type="Pfam" id="PF00082"/>
    </source>
</evidence>
<dbReference type="PANTHER" id="PTHR43806">
    <property type="entry name" value="PEPTIDASE S8"/>
    <property type="match status" value="1"/>
</dbReference>
<dbReference type="KEGG" id="agv:OJF2_46670"/>
<dbReference type="Pfam" id="PF00082">
    <property type="entry name" value="Peptidase_S8"/>
    <property type="match status" value="2"/>
</dbReference>
<evidence type="ECO:0000256" key="5">
    <source>
        <dbReference type="PIRSR" id="PIRSR615500-1"/>
    </source>
</evidence>
<dbReference type="PROSITE" id="PS00137">
    <property type="entry name" value="SUBTILASE_HIS"/>
    <property type="match status" value="1"/>
</dbReference>